<evidence type="ECO:0000313" key="2">
    <source>
        <dbReference type="EMBL" id="MBK9717875.1"/>
    </source>
</evidence>
<dbReference type="InterPro" id="IPR012334">
    <property type="entry name" value="Pectin_lyas_fold"/>
</dbReference>
<reference evidence="2 3" key="1">
    <citation type="submission" date="2020-10" db="EMBL/GenBank/DDBJ databases">
        <title>Connecting structure to function with the recovery of over 1000 high-quality activated sludge metagenome-assembled genomes encoding full-length rRNA genes using long-read sequencing.</title>
        <authorList>
            <person name="Singleton C.M."/>
            <person name="Petriglieri F."/>
            <person name="Kristensen J.M."/>
            <person name="Kirkegaard R.H."/>
            <person name="Michaelsen T.Y."/>
            <person name="Andersen M.H."/>
            <person name="Karst S.M."/>
            <person name="Dueholm M.S."/>
            <person name="Nielsen P.H."/>
            <person name="Albertsen M."/>
        </authorList>
    </citation>
    <scope>NUCLEOTIDE SEQUENCE [LARGE SCALE GENOMIC DNA]</scope>
    <source>
        <strain evidence="2">Ribe_18-Q3-R11-54_BAT3C.373</strain>
    </source>
</reference>
<dbReference type="Proteomes" id="UP000808349">
    <property type="component" value="Unassembled WGS sequence"/>
</dbReference>
<dbReference type="InterPro" id="IPR011050">
    <property type="entry name" value="Pectin_lyase_fold/virulence"/>
</dbReference>
<dbReference type="AlphaFoldDB" id="A0A9D7SA14"/>
<dbReference type="Gene3D" id="2.160.20.10">
    <property type="entry name" value="Single-stranded right-handed beta-helix, Pectin lyase-like"/>
    <property type="match status" value="1"/>
</dbReference>
<dbReference type="SUPFAM" id="SSF51126">
    <property type="entry name" value="Pectin lyase-like"/>
    <property type="match status" value="1"/>
</dbReference>
<sequence length="718" mass="79512">MKKRLFLLPLIIINGLFAQTVSTITTYHNIGVSLSFAIAPMSGTTAILYVKKQNATNYMLAHPLVRISNTVYAGSIVQLEENTAYDIKITSNHFADVITTATTKNSIYTQANTVVYYVDSAAGNNNNSGTSIAAAFRTLGKALTTLNVAGTTVYLRNGTYYEGDYSLSKSGATNKPITIRNYPGHHPIINGTDTAFNPTWVLHNATSNVYKTSSSAQPLHAYQNGKHMFHYLNLNDLVNKKWNEPNGFYHDGTTLYVRFPDGSNPGNINVTIPKYTEAIEMYQQSNIVIKGLSFCYYGYGDYPRALYIHASSHVMVDSCDFHHTHIGLALKRNADFNTVQHCTFNESPKSQMNWDAVKSGGVDYEAGGVSVYTSNLPNQGNVYRYNTFTDMFDAMAPGSEDYAGYSSNTDIYDNVMNEIGDDGISLDGVAINIRVYNNVITNYLAGISAAPLSTGPSYIFRNLLVNSNSGGWKFNSIYTPYPFKFNVNSSFTTDWVFLYHNTSFSDIPACDGFLFKNYSNWNNIISRNNIYMGANYALSNQSNINPVSFDYDNLFTTHSSKLFYWNGTTYSSLSAFTAATSQEANALVANPTFVSIPNLDFQLSTGSPAIDKAIVVPGFNDGFNGLSPDMGKYEYGTVSDLHHTVYSKIFIYPNPSNGTFIIESKGDLEIYNLLGEKIFEQKLIADKTEIALKNLARGVYCIKIIAGNKIYSQKIMIQ</sequence>
<accession>A0A9D7SA14</accession>
<protein>
    <submittedName>
        <fullName evidence="2">T9SS type A sorting domain-containing protein</fullName>
    </submittedName>
</protein>
<proteinExistence type="predicted"/>
<dbReference type="InterPro" id="IPR026444">
    <property type="entry name" value="Secre_tail"/>
</dbReference>
<dbReference type="NCBIfam" id="TIGR04183">
    <property type="entry name" value="Por_Secre_tail"/>
    <property type="match status" value="1"/>
</dbReference>
<comment type="caution">
    <text evidence="2">The sequence shown here is derived from an EMBL/GenBank/DDBJ whole genome shotgun (WGS) entry which is preliminary data.</text>
</comment>
<organism evidence="2 3">
    <name type="scientific">Candidatus Defluviibacterium haderslevense</name>
    <dbReference type="NCBI Taxonomy" id="2981993"/>
    <lineage>
        <taxon>Bacteria</taxon>
        <taxon>Pseudomonadati</taxon>
        <taxon>Bacteroidota</taxon>
        <taxon>Saprospiria</taxon>
        <taxon>Saprospirales</taxon>
        <taxon>Saprospiraceae</taxon>
        <taxon>Candidatus Defluviibacterium</taxon>
    </lineage>
</organism>
<evidence type="ECO:0000259" key="1">
    <source>
        <dbReference type="Pfam" id="PF18962"/>
    </source>
</evidence>
<feature type="domain" description="Secretion system C-terminal sorting" evidence="1">
    <location>
        <begin position="651"/>
        <end position="717"/>
    </location>
</feature>
<name>A0A9D7SA14_9BACT</name>
<gene>
    <name evidence="2" type="ORF">IPO85_10235</name>
</gene>
<dbReference type="EMBL" id="JADKFW010000005">
    <property type="protein sequence ID" value="MBK9717875.1"/>
    <property type="molecule type" value="Genomic_DNA"/>
</dbReference>
<evidence type="ECO:0000313" key="3">
    <source>
        <dbReference type="Proteomes" id="UP000808349"/>
    </source>
</evidence>
<dbReference type="InterPro" id="IPR006626">
    <property type="entry name" value="PbH1"/>
</dbReference>
<dbReference type="Pfam" id="PF18962">
    <property type="entry name" value="Por_Secre_tail"/>
    <property type="match status" value="1"/>
</dbReference>
<dbReference type="SMART" id="SM00710">
    <property type="entry name" value="PbH1"/>
    <property type="match status" value="4"/>
</dbReference>